<dbReference type="SUPFAM" id="SSF56281">
    <property type="entry name" value="Metallo-hydrolase/oxidoreductase"/>
    <property type="match status" value="1"/>
</dbReference>
<gene>
    <name evidence="1" type="ORF">PECAL_5P25030</name>
</gene>
<comment type="caution">
    <text evidence="1">The sequence shown here is derived from an EMBL/GenBank/DDBJ whole genome shotgun (WGS) entry which is preliminary data.</text>
</comment>
<feature type="non-terminal residue" evidence="1">
    <location>
        <position position="1"/>
    </location>
</feature>
<dbReference type="Proteomes" id="UP000789595">
    <property type="component" value="Unassembled WGS sequence"/>
</dbReference>
<organism evidence="1 2">
    <name type="scientific">Pelagomonas calceolata</name>
    <dbReference type="NCBI Taxonomy" id="35677"/>
    <lineage>
        <taxon>Eukaryota</taxon>
        <taxon>Sar</taxon>
        <taxon>Stramenopiles</taxon>
        <taxon>Ochrophyta</taxon>
        <taxon>Pelagophyceae</taxon>
        <taxon>Pelagomonadales</taxon>
        <taxon>Pelagomonadaceae</taxon>
        <taxon>Pelagomonas</taxon>
    </lineage>
</organism>
<accession>A0A8J2X6H3</accession>
<evidence type="ECO:0000313" key="1">
    <source>
        <dbReference type="EMBL" id="CAH0377985.1"/>
    </source>
</evidence>
<protein>
    <submittedName>
        <fullName evidence="1">Uncharacterized protein</fullName>
    </submittedName>
</protein>
<dbReference type="AlphaFoldDB" id="A0A8J2X6H3"/>
<reference evidence="1" key="1">
    <citation type="submission" date="2021-11" db="EMBL/GenBank/DDBJ databases">
        <authorList>
            <consortium name="Genoscope - CEA"/>
            <person name="William W."/>
        </authorList>
    </citation>
    <scope>NUCLEOTIDE SEQUENCE</scope>
</reference>
<keyword evidence="2" id="KW-1185">Reference proteome</keyword>
<dbReference type="EMBL" id="CAKKNE010000005">
    <property type="protein sequence ID" value="CAH0377985.1"/>
    <property type="molecule type" value="Genomic_DNA"/>
</dbReference>
<sequence>VGWIEEERSPFKLLGDRPFFSEVVFVHKPSCVLLVTDLWWNYPADAPAAWKFGMDRIYRPVYNGLMKQPGWEAKIARIFAWEWDFLAPCHGEPVQGPDVKRVLAEHLDYAL</sequence>
<proteinExistence type="predicted"/>
<name>A0A8J2X6H3_9STRA</name>
<evidence type="ECO:0000313" key="2">
    <source>
        <dbReference type="Proteomes" id="UP000789595"/>
    </source>
</evidence>
<dbReference type="InterPro" id="IPR036866">
    <property type="entry name" value="RibonucZ/Hydroxyglut_hydro"/>
</dbReference>
<dbReference type="OrthoDB" id="421671at2759"/>